<evidence type="ECO:0000256" key="5">
    <source>
        <dbReference type="ARBA" id="ARBA00022989"/>
    </source>
</evidence>
<sequence length="715" mass="78845">MPAMQLLRQTTRCTPRHTREVQGMMLPADCQRSDRAKENEVPTALAFKSIRPRADSVTCQAAAKRPRVTNLNSEATPLPSLHTLAVPHYSPLLSQHISDKTATSAFQDRQGRHSSQLLEHCPPPPTRDSGMMAPCTPTASPVVTNHLVQLVTATSRTPPPSVWNATRARTRHFPGPAGMLPRQIPGRNLDEVLVCTPHTPVHGARAKLPPQETTHLHPVDGGPLHTAAWTAMEEDLGAEEGSPPCFLHTYSVAMVLRKAALKQLPKNKVPCMAVAVKSLSHTSGDAKAVFSDPTGEMLGTIHRRLLEDRQAELKVGTVLLLKQVGVFSPSHRSHYLNITANNLLKVYSADGTCWVSSQQSQNPLNDCELEPCSSANVRCPSFTPLQTPTEGSSTRWSDWESVARGVDDLPVLEWLDGHLEWDFHFWPYAHVWGTLLWTAGRHGGGWHLSTLPHLSGFMEEEEEEEEESPGEGSPRAPAIQVFADVSTLHGLRHIFAYGPLTVRRLLWTLAFLASLGLLLVESAERLAYFLSYPHVTKVAEVVSGSLVFPAVTICNLNEFRFSKLTRNDLYHAGELLALLDVNAQIPEPHLVEAEVLAVLRQKANFTNYKPHQFSMREFIDRVGHDLREMLLSCRFRGQECGPRDFRTAVRGLCLSSIAIADARGAGTEGFVMEMGLLWSSPDPLVTMVTISIAPDAQKTFEVAQSSGRQARVQAQ</sequence>
<keyword evidence="8" id="KW-0472">Membrane</keyword>
<evidence type="ECO:0000256" key="11">
    <source>
        <dbReference type="RuleBase" id="RU000679"/>
    </source>
</evidence>
<dbReference type="InterPro" id="IPR058570">
    <property type="entry name" value="HROB_OB"/>
</dbReference>
<evidence type="ECO:0000256" key="10">
    <source>
        <dbReference type="ARBA" id="ARBA00023303"/>
    </source>
</evidence>
<keyword evidence="4 11" id="KW-0812">Transmembrane</keyword>
<keyword evidence="14" id="KW-1185">Reference proteome</keyword>
<keyword evidence="5" id="KW-1133">Transmembrane helix</keyword>
<dbReference type="Pfam" id="PF00858">
    <property type="entry name" value="ASC"/>
    <property type="match status" value="1"/>
</dbReference>
<feature type="non-terminal residue" evidence="13">
    <location>
        <position position="1"/>
    </location>
</feature>
<evidence type="ECO:0000256" key="6">
    <source>
        <dbReference type="ARBA" id="ARBA00023053"/>
    </source>
</evidence>
<comment type="subcellular location">
    <subcellularLocation>
        <location evidence="1">Membrane</location>
        <topology evidence="1">Multi-pass membrane protein</topology>
    </subcellularLocation>
</comment>
<dbReference type="InterPro" id="IPR001873">
    <property type="entry name" value="ENaC"/>
</dbReference>
<evidence type="ECO:0000256" key="3">
    <source>
        <dbReference type="ARBA" id="ARBA00022461"/>
    </source>
</evidence>
<dbReference type="Gene3D" id="1.10.287.770">
    <property type="entry name" value="YojJ-like"/>
    <property type="match status" value="1"/>
</dbReference>
<feature type="domain" description="Homologous recombination OB-fold protein OB-fold" evidence="12">
    <location>
        <begin position="267"/>
        <end position="350"/>
    </location>
</feature>
<reference evidence="13 14" key="1">
    <citation type="journal article" date="2021" name="Cell">
        <title>Tracing the genetic footprints of vertebrate landing in non-teleost ray-finned fishes.</title>
        <authorList>
            <person name="Bi X."/>
            <person name="Wang K."/>
            <person name="Yang L."/>
            <person name="Pan H."/>
            <person name="Jiang H."/>
            <person name="Wei Q."/>
            <person name="Fang M."/>
            <person name="Yu H."/>
            <person name="Zhu C."/>
            <person name="Cai Y."/>
            <person name="He Y."/>
            <person name="Gan X."/>
            <person name="Zeng H."/>
            <person name="Yu D."/>
            <person name="Zhu Y."/>
            <person name="Jiang H."/>
            <person name="Qiu Q."/>
            <person name="Yang H."/>
            <person name="Zhang Y.E."/>
            <person name="Wang W."/>
            <person name="Zhu M."/>
            <person name="He S."/>
            <person name="Zhang G."/>
        </authorList>
    </citation>
    <scope>NUCLEOTIDE SEQUENCE [LARGE SCALE GENOMIC DNA]</scope>
    <source>
        <strain evidence="13">Bchr_013</strain>
    </source>
</reference>
<keyword evidence="10 11" id="KW-0407">Ion channel</keyword>
<feature type="non-terminal residue" evidence="13">
    <location>
        <position position="715"/>
    </location>
</feature>
<gene>
    <name evidence="13" type="primary">Asic2_3</name>
    <name evidence="13" type="ORF">GTO96_0010697</name>
</gene>
<organism evidence="13 14">
    <name type="scientific">Polypterus senegalus</name>
    <name type="common">Senegal bichir</name>
    <dbReference type="NCBI Taxonomy" id="55291"/>
    <lineage>
        <taxon>Eukaryota</taxon>
        <taxon>Metazoa</taxon>
        <taxon>Chordata</taxon>
        <taxon>Craniata</taxon>
        <taxon>Vertebrata</taxon>
        <taxon>Euteleostomi</taxon>
        <taxon>Actinopterygii</taxon>
        <taxon>Polypteriformes</taxon>
        <taxon>Polypteridae</taxon>
        <taxon>Polypterus</taxon>
    </lineage>
</organism>
<dbReference type="AlphaFoldDB" id="A0A8X7X443"/>
<evidence type="ECO:0000256" key="2">
    <source>
        <dbReference type="ARBA" id="ARBA00022448"/>
    </source>
</evidence>
<dbReference type="InterPro" id="IPR028045">
    <property type="entry name" value="HROB"/>
</dbReference>
<evidence type="ECO:0000256" key="8">
    <source>
        <dbReference type="ARBA" id="ARBA00023136"/>
    </source>
</evidence>
<evidence type="ECO:0000256" key="4">
    <source>
        <dbReference type="ARBA" id="ARBA00022692"/>
    </source>
</evidence>
<name>A0A8X7X443_POLSE</name>
<keyword evidence="6" id="KW-0915">Sodium</keyword>
<protein>
    <submittedName>
        <fullName evidence="13">ASIC2 protein</fullName>
    </submittedName>
</protein>
<comment type="caution">
    <text evidence="13">The sequence shown here is derived from an EMBL/GenBank/DDBJ whole genome shotgun (WGS) entry which is preliminary data.</text>
</comment>
<keyword evidence="9 11" id="KW-0739">Sodium transport</keyword>
<keyword evidence="2 11" id="KW-0813">Transport</keyword>
<proteinExistence type="inferred from homology"/>
<dbReference type="Pfam" id="PF15072">
    <property type="entry name" value="HROB"/>
    <property type="match status" value="1"/>
</dbReference>
<dbReference type="GO" id="GO:0005272">
    <property type="term" value="F:sodium channel activity"/>
    <property type="evidence" value="ECO:0007669"/>
    <property type="project" value="UniProtKB-KW"/>
</dbReference>
<accession>A0A8X7X443</accession>
<evidence type="ECO:0000313" key="13">
    <source>
        <dbReference type="EMBL" id="KAG2460579.1"/>
    </source>
</evidence>
<dbReference type="EMBL" id="JAATIS010004753">
    <property type="protein sequence ID" value="KAG2460579.1"/>
    <property type="molecule type" value="Genomic_DNA"/>
</dbReference>
<dbReference type="Gene3D" id="1.10.3590.10">
    <property type="entry name" value="acid-sensing ion channel 1 domain"/>
    <property type="match status" value="1"/>
</dbReference>
<evidence type="ECO:0000256" key="1">
    <source>
        <dbReference type="ARBA" id="ARBA00004141"/>
    </source>
</evidence>
<dbReference type="GO" id="GO:0016020">
    <property type="term" value="C:membrane"/>
    <property type="evidence" value="ECO:0007669"/>
    <property type="project" value="UniProtKB-SubCell"/>
</dbReference>
<keyword evidence="7 11" id="KW-0406">Ion transport</keyword>
<dbReference type="Proteomes" id="UP000886611">
    <property type="component" value="Unassembled WGS sequence"/>
</dbReference>
<evidence type="ECO:0000259" key="12">
    <source>
        <dbReference type="Pfam" id="PF15072"/>
    </source>
</evidence>
<dbReference type="PANTHER" id="PTHR14523:SF1">
    <property type="entry name" value="HOMOLOGOUS RECOMBINATION OB-FOLD PROTEIN"/>
    <property type="match status" value="1"/>
</dbReference>
<evidence type="ECO:0000313" key="14">
    <source>
        <dbReference type="Proteomes" id="UP000886611"/>
    </source>
</evidence>
<evidence type="ECO:0000256" key="7">
    <source>
        <dbReference type="ARBA" id="ARBA00023065"/>
    </source>
</evidence>
<dbReference type="PANTHER" id="PTHR14523">
    <property type="entry name" value="UNCHARACTERIZED PROTEIN C17ORF53 HOMOLOG"/>
    <property type="match status" value="1"/>
</dbReference>
<evidence type="ECO:0000256" key="9">
    <source>
        <dbReference type="ARBA" id="ARBA00023201"/>
    </source>
</evidence>
<dbReference type="GO" id="GO:0000725">
    <property type="term" value="P:recombinational repair"/>
    <property type="evidence" value="ECO:0007669"/>
    <property type="project" value="InterPro"/>
</dbReference>
<keyword evidence="3 11" id="KW-0894">Sodium channel</keyword>
<comment type="similarity">
    <text evidence="11">Belongs to the amiloride-sensitive sodium channel (TC 1.A.6) family.</text>
</comment>
<dbReference type="PRINTS" id="PR01078">
    <property type="entry name" value="AMINACHANNEL"/>
</dbReference>